<dbReference type="HOGENOM" id="CLU_106421_1_0_1"/>
<dbReference type="InterPro" id="IPR050802">
    <property type="entry name" value="EF-GSTs"/>
</dbReference>
<dbReference type="VEuPathDB" id="VectorBase:ISCW008724"/>
<gene>
    <name evidence="5" type="ORF">IscW_ISCW008724</name>
</gene>
<reference evidence="5 7" key="1">
    <citation type="submission" date="2008-03" db="EMBL/GenBank/DDBJ databases">
        <title>Annotation of Ixodes scapularis.</title>
        <authorList>
            <consortium name="Ixodes scapularis Genome Project Consortium"/>
            <person name="Caler E."/>
            <person name="Hannick L.I."/>
            <person name="Bidwell S."/>
            <person name="Joardar V."/>
            <person name="Thiagarajan M."/>
            <person name="Amedeo P."/>
            <person name="Galinsky K.J."/>
            <person name="Schobel S."/>
            <person name="Inman J."/>
            <person name="Hostetler J."/>
            <person name="Miller J."/>
            <person name="Hammond M."/>
            <person name="Megy K."/>
            <person name="Lawson D."/>
            <person name="Kodira C."/>
            <person name="Sutton G."/>
            <person name="Meyer J."/>
            <person name="Hill C.A."/>
            <person name="Birren B."/>
            <person name="Nene V."/>
            <person name="Collins F."/>
            <person name="Alarcon-Chaidez F."/>
            <person name="Wikel S."/>
            <person name="Strausberg R."/>
        </authorList>
    </citation>
    <scope>NUCLEOTIDE SEQUENCE [LARGE SCALE GENOMIC DNA]</scope>
    <source>
        <strain evidence="7">Wikel</strain>
        <strain evidence="5">Wikel colony</strain>
    </source>
</reference>
<evidence type="ECO:0000256" key="3">
    <source>
        <dbReference type="PROSITE-ProRule" id="PRU00519"/>
    </source>
</evidence>
<feature type="domain" description="EF-1-gamma C-terminal" evidence="4">
    <location>
        <begin position="1"/>
        <end position="145"/>
    </location>
</feature>
<dbReference type="PANTHER" id="PTHR43986">
    <property type="entry name" value="ELONGATION FACTOR 1-GAMMA"/>
    <property type="match status" value="1"/>
</dbReference>
<dbReference type="AlphaFoldDB" id="B7Q1W5"/>
<dbReference type="VEuPathDB" id="VectorBase:ISCI008724"/>
<evidence type="ECO:0007829" key="8">
    <source>
        <dbReference type="PeptideAtlas" id="B7Q1W5"/>
    </source>
</evidence>
<dbReference type="EnsemblMetazoa" id="ISCW008724-RA">
    <property type="protein sequence ID" value="ISCW008724-PA"/>
    <property type="gene ID" value="ISCW008724"/>
</dbReference>
<keyword evidence="8" id="KW-1267">Proteomics identification</keyword>
<evidence type="ECO:0000259" key="4">
    <source>
        <dbReference type="PROSITE" id="PS50040"/>
    </source>
</evidence>
<dbReference type="GO" id="GO:0003746">
    <property type="term" value="F:translation elongation factor activity"/>
    <property type="evidence" value="ECO:0007669"/>
    <property type="project" value="UniProtKB-UniRule"/>
</dbReference>
<dbReference type="EMBL" id="DS839936">
    <property type="protein sequence ID" value="EEC12837.1"/>
    <property type="molecule type" value="Genomic_DNA"/>
</dbReference>
<evidence type="ECO:0000313" key="6">
    <source>
        <dbReference type="EnsemblMetazoa" id="ISCW008724-PA"/>
    </source>
</evidence>
<protein>
    <submittedName>
        <fullName evidence="5 6">Elongation factor 1 gamma, putative</fullName>
    </submittedName>
</protein>
<dbReference type="STRING" id="6945.B7Q1W5"/>
<dbReference type="Gene3D" id="3.30.70.1010">
    <property type="entry name" value="Translation elongation factor EF1B, gamma chain, conserved domain"/>
    <property type="match status" value="1"/>
</dbReference>
<dbReference type="SMART" id="SM01183">
    <property type="entry name" value="EF1G"/>
    <property type="match status" value="1"/>
</dbReference>
<dbReference type="InParanoid" id="B7Q1W5"/>
<organism>
    <name type="scientific">Ixodes scapularis</name>
    <name type="common">Black-legged tick</name>
    <name type="synonym">Deer tick</name>
    <dbReference type="NCBI Taxonomy" id="6945"/>
    <lineage>
        <taxon>Eukaryota</taxon>
        <taxon>Metazoa</taxon>
        <taxon>Ecdysozoa</taxon>
        <taxon>Arthropoda</taxon>
        <taxon>Chelicerata</taxon>
        <taxon>Arachnida</taxon>
        <taxon>Acari</taxon>
        <taxon>Parasitiformes</taxon>
        <taxon>Ixodida</taxon>
        <taxon>Ixodoidea</taxon>
        <taxon>Ixodidae</taxon>
        <taxon>Ixodinae</taxon>
        <taxon>Ixodes</taxon>
    </lineage>
</organism>
<dbReference type="PANTHER" id="PTHR43986:SF1">
    <property type="entry name" value="ELONGATION FACTOR 1-GAMMA"/>
    <property type="match status" value="1"/>
</dbReference>
<accession>B7Q1W5</accession>
<reference evidence="6" key="2">
    <citation type="submission" date="2020-05" db="UniProtKB">
        <authorList>
            <consortium name="EnsemblMetazoa"/>
        </authorList>
    </citation>
    <scope>IDENTIFICATION</scope>
    <source>
        <strain evidence="6">wikel</strain>
    </source>
</reference>
<keyword evidence="7" id="KW-1185">Reference proteome</keyword>
<keyword evidence="1 3" id="KW-0251">Elongation factor</keyword>
<dbReference type="VEuPathDB" id="VectorBase:ISCP_007331"/>
<dbReference type="InterPro" id="IPR036433">
    <property type="entry name" value="EF1B_G_C_sf"/>
</dbReference>
<evidence type="ECO:0000313" key="7">
    <source>
        <dbReference type="Proteomes" id="UP000001555"/>
    </source>
</evidence>
<keyword evidence="2 3" id="KW-0648">Protein biosynthesis</keyword>
<dbReference type="Proteomes" id="UP000001555">
    <property type="component" value="Unassembled WGS sequence"/>
</dbReference>
<dbReference type="InterPro" id="IPR001662">
    <property type="entry name" value="EF1B_G_C"/>
</dbReference>
<dbReference type="EMBL" id="ABJB010789543">
    <property type="status" value="NOT_ANNOTATED_CDS"/>
    <property type="molecule type" value="Genomic_DNA"/>
</dbReference>
<dbReference type="Pfam" id="PF00647">
    <property type="entry name" value="EF1G"/>
    <property type="match status" value="1"/>
</dbReference>
<evidence type="ECO:0000313" key="5">
    <source>
        <dbReference type="EMBL" id="EEC12837.1"/>
    </source>
</evidence>
<dbReference type="OrthoDB" id="249703at2759"/>
<name>B7Q1W5_IXOSC</name>
<evidence type="ECO:0000256" key="2">
    <source>
        <dbReference type="ARBA" id="ARBA00022917"/>
    </source>
</evidence>
<dbReference type="FunFam" id="3.30.70.1010:FF:000001">
    <property type="entry name" value="Elongation factor 1-gamma 1"/>
    <property type="match status" value="1"/>
</dbReference>
<proteinExistence type="evidence at protein level"/>
<dbReference type="PROSITE" id="PS50040">
    <property type="entry name" value="EF1G_C"/>
    <property type="match status" value="1"/>
</dbReference>
<sequence>MDDFQAMLLYESEAVSVPYFWEKFDKENYTIWYCEYKYPDELTQVFMSCNLISGMFQRLDKMRKHAFASMILFGEDNKSSISGIWVWRGHELAFTLSEDWQIDYESYEWKKLDPNAPETKTLVDEYFKWDGNFGGKKFNQGKIFK</sequence>
<dbReference type="SUPFAM" id="SSF89942">
    <property type="entry name" value="eEF1-gamma domain"/>
    <property type="match status" value="1"/>
</dbReference>
<evidence type="ECO:0000256" key="1">
    <source>
        <dbReference type="ARBA" id="ARBA00022768"/>
    </source>
</evidence>
<dbReference type="PaxDb" id="6945-B7Q1W5"/>